<comment type="similarity">
    <text evidence="1">Belongs to the FLX family.</text>
</comment>
<name>A0A7J7LC01_9MAGN</name>
<evidence type="ECO:0000256" key="5">
    <source>
        <dbReference type="ARBA" id="ARBA00023089"/>
    </source>
</evidence>
<dbReference type="OrthoDB" id="1899348at2759"/>
<evidence type="ECO:0000313" key="6">
    <source>
        <dbReference type="EMBL" id="KAF6140201.1"/>
    </source>
</evidence>
<keyword evidence="5" id="KW-0287">Flowering</keyword>
<dbReference type="Proteomes" id="UP000541444">
    <property type="component" value="Unassembled WGS sequence"/>
</dbReference>
<dbReference type="EMBL" id="JACGCM010002394">
    <property type="protein sequence ID" value="KAF6140201.1"/>
    <property type="molecule type" value="Genomic_DNA"/>
</dbReference>
<dbReference type="PANTHER" id="PTHR33405">
    <property type="entry name" value="PROTEIN FLX-LIKE 2"/>
    <property type="match status" value="1"/>
</dbReference>
<keyword evidence="2" id="KW-0217">Developmental protein</keyword>
<keyword evidence="3" id="KW-0221">Differentiation</keyword>
<evidence type="ECO:0000256" key="3">
    <source>
        <dbReference type="ARBA" id="ARBA00022782"/>
    </source>
</evidence>
<gene>
    <name evidence="6" type="ORF">GIB67_000249</name>
</gene>
<organism evidence="6 7">
    <name type="scientific">Kingdonia uniflora</name>
    <dbReference type="NCBI Taxonomy" id="39325"/>
    <lineage>
        <taxon>Eukaryota</taxon>
        <taxon>Viridiplantae</taxon>
        <taxon>Streptophyta</taxon>
        <taxon>Embryophyta</taxon>
        <taxon>Tracheophyta</taxon>
        <taxon>Spermatophyta</taxon>
        <taxon>Magnoliopsida</taxon>
        <taxon>Ranunculales</taxon>
        <taxon>Circaeasteraceae</taxon>
        <taxon>Kingdonia</taxon>
    </lineage>
</organism>
<protein>
    <submittedName>
        <fullName evidence="6">Uncharacterized protein</fullName>
    </submittedName>
</protein>
<dbReference type="PANTHER" id="PTHR33405:SF18">
    <property type="entry name" value="PROTEIN FLX-LIKE 4"/>
    <property type="match status" value="1"/>
</dbReference>
<accession>A0A7J7LC01</accession>
<evidence type="ECO:0000313" key="7">
    <source>
        <dbReference type="Proteomes" id="UP000541444"/>
    </source>
</evidence>
<reference evidence="6 7" key="1">
    <citation type="journal article" date="2020" name="IScience">
        <title>Genome Sequencing of the Endangered Kingdonia uniflora (Circaeasteraceae, Ranunculales) Reveals Potential Mechanisms of Evolutionary Specialization.</title>
        <authorList>
            <person name="Sun Y."/>
            <person name="Deng T."/>
            <person name="Zhang A."/>
            <person name="Moore M.J."/>
            <person name="Landis J.B."/>
            <person name="Lin N."/>
            <person name="Zhang H."/>
            <person name="Zhang X."/>
            <person name="Huang J."/>
            <person name="Zhang X."/>
            <person name="Sun H."/>
            <person name="Wang H."/>
        </authorList>
    </citation>
    <scope>NUCLEOTIDE SEQUENCE [LARGE SCALE GENOMIC DNA]</scope>
    <source>
        <strain evidence="6">TB1705</strain>
        <tissue evidence="6">Leaf</tissue>
    </source>
</reference>
<dbReference type="GO" id="GO:0009908">
    <property type="term" value="P:flower development"/>
    <property type="evidence" value="ECO:0007669"/>
    <property type="project" value="UniProtKB-KW"/>
</dbReference>
<dbReference type="InterPro" id="IPR040353">
    <property type="entry name" value="FLX/FLX-like"/>
</dbReference>
<evidence type="ECO:0000256" key="2">
    <source>
        <dbReference type="ARBA" id="ARBA00022473"/>
    </source>
</evidence>
<comment type="caution">
    <text evidence="6">The sequence shown here is derived from an EMBL/GenBank/DDBJ whole genome shotgun (WGS) entry which is preliminary data.</text>
</comment>
<keyword evidence="4" id="KW-0175">Coiled coil</keyword>
<keyword evidence="7" id="KW-1185">Reference proteome</keyword>
<evidence type="ECO:0000256" key="4">
    <source>
        <dbReference type="ARBA" id="ARBA00023054"/>
    </source>
</evidence>
<evidence type="ECO:0000256" key="1">
    <source>
        <dbReference type="ARBA" id="ARBA00005405"/>
    </source>
</evidence>
<dbReference type="AlphaFoldDB" id="A0A7J7LC01"/>
<proteinExistence type="inferred from homology"/>
<dbReference type="GO" id="GO:0030154">
    <property type="term" value="P:cell differentiation"/>
    <property type="evidence" value="ECO:0007669"/>
    <property type="project" value="UniProtKB-KW"/>
</dbReference>
<sequence length="200" mass="22311">MEAQSLVTLRQGLFTQIQQSTLELQKALAEVKIVPELLNEPNRLRQEHQKLWSTFEYEKDVNAEQVERMRAMGKNLVLMAGEVEKLRSEVLNAEKNIHASNPYRHQIEAPAIGAPAVVVPAIGSSSFATEIGAIVVRVCSQLEEHGKMLQKLDDHGKILHNHGKILEQIFISIVGDSTLPLGDTPLLGQYQFSTPEKITK</sequence>